<protein>
    <recommendedName>
        <fullName evidence="4">UDENN FNIP1/2-type domain-containing protein</fullName>
    </recommendedName>
</protein>
<organism evidence="5 6">
    <name type="scientific">Tegillarca granosa</name>
    <name type="common">Malaysian cockle</name>
    <name type="synonym">Anadara granosa</name>
    <dbReference type="NCBI Taxonomy" id="220873"/>
    <lineage>
        <taxon>Eukaryota</taxon>
        <taxon>Metazoa</taxon>
        <taxon>Spiralia</taxon>
        <taxon>Lophotrochozoa</taxon>
        <taxon>Mollusca</taxon>
        <taxon>Bivalvia</taxon>
        <taxon>Autobranchia</taxon>
        <taxon>Pteriomorphia</taxon>
        <taxon>Arcoida</taxon>
        <taxon>Arcoidea</taxon>
        <taxon>Arcidae</taxon>
        <taxon>Tegillarca</taxon>
    </lineage>
</organism>
<dbReference type="PROSITE" id="PS51836">
    <property type="entry name" value="DENN_FNIP12"/>
    <property type="match status" value="1"/>
</dbReference>
<keyword evidence="6" id="KW-1185">Reference proteome</keyword>
<dbReference type="Pfam" id="PF14638">
    <property type="entry name" value="FNIP_C"/>
    <property type="match status" value="1"/>
</dbReference>
<dbReference type="Proteomes" id="UP001217089">
    <property type="component" value="Unassembled WGS sequence"/>
</dbReference>
<evidence type="ECO:0000313" key="5">
    <source>
        <dbReference type="EMBL" id="KAJ8319420.1"/>
    </source>
</evidence>
<dbReference type="InterPro" id="IPR028086">
    <property type="entry name" value="FNIP_C_dom"/>
</dbReference>
<reference evidence="5 6" key="1">
    <citation type="submission" date="2022-12" db="EMBL/GenBank/DDBJ databases">
        <title>Chromosome-level genome of Tegillarca granosa.</title>
        <authorList>
            <person name="Kim J."/>
        </authorList>
    </citation>
    <scope>NUCLEOTIDE SEQUENCE [LARGE SCALE GENOMIC DNA]</scope>
    <source>
        <strain evidence="5">Teg-2019</strain>
        <tissue evidence="5">Adductor muscle</tissue>
    </source>
</reference>
<evidence type="ECO:0000256" key="1">
    <source>
        <dbReference type="ARBA" id="ARBA00004496"/>
    </source>
</evidence>
<proteinExistence type="predicted"/>
<dbReference type="PANTHER" id="PTHR21634:SF9">
    <property type="entry name" value="RE13835P"/>
    <property type="match status" value="1"/>
</dbReference>
<dbReference type="PANTHER" id="PTHR21634">
    <property type="entry name" value="RE13835P"/>
    <property type="match status" value="1"/>
</dbReference>
<keyword evidence="2" id="KW-0963">Cytoplasm</keyword>
<dbReference type="InterPro" id="IPR028085">
    <property type="entry name" value="FNIP_mid_dom"/>
</dbReference>
<evidence type="ECO:0000256" key="2">
    <source>
        <dbReference type="ARBA" id="ARBA00022490"/>
    </source>
</evidence>
<evidence type="ECO:0000256" key="3">
    <source>
        <dbReference type="SAM" id="MobiDB-lite"/>
    </source>
</evidence>
<comment type="caution">
    <text evidence="5">The sequence shown here is derived from an EMBL/GenBank/DDBJ whole genome shotgun (WGS) entry which is preliminary data.</text>
</comment>
<feature type="compositionally biased region" description="Low complexity" evidence="3">
    <location>
        <begin position="177"/>
        <end position="190"/>
    </location>
</feature>
<dbReference type="Pfam" id="PF14637">
    <property type="entry name" value="FNIP_M"/>
    <property type="match status" value="1"/>
</dbReference>
<evidence type="ECO:0000313" key="6">
    <source>
        <dbReference type="Proteomes" id="UP001217089"/>
    </source>
</evidence>
<comment type="subcellular location">
    <subcellularLocation>
        <location evidence="1">Cytoplasm</location>
    </subcellularLocation>
</comment>
<dbReference type="Pfam" id="PF14636">
    <property type="entry name" value="FNIP_N"/>
    <property type="match status" value="1"/>
</dbReference>
<dbReference type="InterPro" id="IPR028084">
    <property type="entry name" value="FNIP_N_dom"/>
</dbReference>
<gene>
    <name evidence="5" type="ORF">KUTeg_004511</name>
</gene>
<feature type="region of interest" description="Disordered" evidence="3">
    <location>
        <begin position="152"/>
        <end position="201"/>
    </location>
</feature>
<sequence>MGLKSIYGIIFENQECHLDKSITKRWNAPKFDKDKVRLVIFNDNERDRQILFDSKAIKRIDETQVESKVCSHRARMAARFRKVAEVEKSSEVDAASKCKFQFQKPGSDVQMMEEMMFGCVGMAYKGTSLKVHFLKSPPQMMLTKVFIPENPKRESMGSELDSDSCSYHSHSDHSGPKQISQQNNKNNSNIAQSVPVDVPSPRETRASFELIDEDSGLASLTSSGSFHTPLPSPGSNASSFNSLHRRWMRVQSTSLEGCLRKRNSQDNLLAQDTQSAPTRSRKRKIALGILFDLSENDDEYNRRPSPTLSATVYLELFSLLLSTCAQLSVNMFLFPVYVKTLVALDAFRNDVMDLYVTPRLSEPVWLNMMAYSNYRYVLCEKFMKEFMDLVKYYDNKNNNFFVSTLVTAVLTHHLAWVPTVMPAGGSPSRTYLDKHSAKWLDTFSKVHPYNPLWAQLGLGSFGQGIRPRISSISRQISADKSARPTTLAPGRCRSVTPTELRRRHLSSNSSLDFDFLDPLIHCKEIEMPNFSDNVKGSSITVFDRNFGRSLLAGYSNHYLSDFVLHGTSDDRFHDKLVNDLKMHIQHSVLDEPIGEAVCVIADTDNWTVNVASSRLIDKQPSSTQQVVASQLVLNLTEAVLQLWKLKMSPEFCLMHLEDRLQEIYFKSKMLAEYLKDVKKYNIKDLTQLLGFDTSDVPLLVAIAGTHSPHLSLGLI</sequence>
<evidence type="ECO:0000259" key="4">
    <source>
        <dbReference type="PROSITE" id="PS51836"/>
    </source>
</evidence>
<feature type="domain" description="UDENN FNIP1/2-type" evidence="4">
    <location>
        <begin position="31"/>
        <end position="706"/>
    </location>
</feature>
<dbReference type="InterPro" id="IPR037545">
    <property type="entry name" value="DENN_FNIP1/2"/>
</dbReference>
<name>A0ABQ9FT10_TEGGR</name>
<dbReference type="EMBL" id="JARBDR010000214">
    <property type="protein sequence ID" value="KAJ8319420.1"/>
    <property type="molecule type" value="Genomic_DNA"/>
</dbReference>
<accession>A0ABQ9FT10</accession>